<sequence>MRFEYQKPSLIFNEKNKITELAPIDTVFSNNEYYLLCQGAKDQNTCIQYRLDYVKNVEIVKDSEVKFDDYQLNSFEKKLNNMTYMYGEGKIEVIELEFTPNVYSNMIDKFGKDIHPKKINENLYCVQVRHIMNSTFFSWIIGFGGRIQISNNDVHKKQFKDFLIENFINKNNAD</sequence>
<gene>
    <name evidence="1" type="ORF">LJD69_00490</name>
</gene>
<dbReference type="Proteomes" id="UP001198439">
    <property type="component" value="Unassembled WGS sequence"/>
</dbReference>
<accession>A0AAW4VLU3</accession>
<dbReference type="AlphaFoldDB" id="A0AAW4VLU3"/>
<name>A0AAW4VLU3_9FIRM</name>
<comment type="caution">
    <text evidence="1">The sequence shown here is derived from an EMBL/GenBank/DDBJ whole genome shotgun (WGS) entry which is preliminary data.</text>
</comment>
<dbReference type="EMBL" id="JAJDKZ010000001">
    <property type="protein sequence ID" value="MCB8609071.1"/>
    <property type="molecule type" value="Genomic_DNA"/>
</dbReference>
<evidence type="ECO:0000313" key="1">
    <source>
        <dbReference type="EMBL" id="MCB8609071.1"/>
    </source>
</evidence>
<proteinExistence type="predicted"/>
<organism evidence="1 2">
    <name type="scientific">Faecalibacillus faecis</name>
    <dbReference type="NCBI Taxonomy" id="1982628"/>
    <lineage>
        <taxon>Bacteria</taxon>
        <taxon>Bacillati</taxon>
        <taxon>Bacillota</taxon>
        <taxon>Erysipelotrichia</taxon>
        <taxon>Erysipelotrichales</taxon>
        <taxon>Coprobacillaceae</taxon>
        <taxon>Faecalibacillus</taxon>
    </lineage>
</organism>
<evidence type="ECO:0000313" key="2">
    <source>
        <dbReference type="Proteomes" id="UP001198439"/>
    </source>
</evidence>
<reference evidence="1" key="1">
    <citation type="submission" date="2021-10" db="EMBL/GenBank/DDBJ databases">
        <title>Collection of gut derived symbiotic bacterial strains cultured from healthy donors.</title>
        <authorList>
            <person name="Lin H."/>
            <person name="Littmann E."/>
            <person name="Kohout C."/>
            <person name="Pamer E.G."/>
        </authorList>
    </citation>
    <scope>NUCLEOTIDE SEQUENCE</scope>
    <source>
        <strain evidence="1">DFI.4.48</strain>
    </source>
</reference>
<dbReference type="PROSITE" id="PS52050">
    <property type="entry name" value="WYL"/>
    <property type="match status" value="1"/>
</dbReference>
<protein>
    <submittedName>
        <fullName evidence="1">WYL domain-containing protein</fullName>
    </submittedName>
</protein>